<evidence type="ECO:0000256" key="3">
    <source>
        <dbReference type="ARBA" id="ARBA00022840"/>
    </source>
</evidence>
<feature type="non-terminal residue" evidence="6">
    <location>
        <position position="1"/>
    </location>
</feature>
<evidence type="ECO:0000256" key="1">
    <source>
        <dbReference type="ARBA" id="ARBA00022741"/>
    </source>
</evidence>
<dbReference type="InterPro" id="IPR011761">
    <property type="entry name" value="ATP-grasp"/>
</dbReference>
<dbReference type="InterPro" id="IPR013815">
    <property type="entry name" value="ATP_grasp_subdomain_1"/>
</dbReference>
<name>A0A9D2G399_9LACT</name>
<dbReference type="Gene3D" id="3.30.470.20">
    <property type="entry name" value="ATP-grasp fold, B domain"/>
    <property type="match status" value="1"/>
</dbReference>
<dbReference type="Pfam" id="PF02222">
    <property type="entry name" value="ATP-grasp"/>
    <property type="match status" value="1"/>
</dbReference>
<evidence type="ECO:0000313" key="7">
    <source>
        <dbReference type="Proteomes" id="UP000824106"/>
    </source>
</evidence>
<reference evidence="6" key="1">
    <citation type="journal article" date="2021" name="PeerJ">
        <title>Extensive microbial diversity within the chicken gut microbiome revealed by metagenomics and culture.</title>
        <authorList>
            <person name="Gilroy R."/>
            <person name="Ravi A."/>
            <person name="Getino M."/>
            <person name="Pursley I."/>
            <person name="Horton D.L."/>
            <person name="Alikhan N.F."/>
            <person name="Baker D."/>
            <person name="Gharbi K."/>
            <person name="Hall N."/>
            <person name="Watson M."/>
            <person name="Adriaenssens E.M."/>
            <person name="Foster-Nyarko E."/>
            <person name="Jarju S."/>
            <person name="Secka A."/>
            <person name="Antonio M."/>
            <person name="Oren A."/>
            <person name="Chaudhuri R.R."/>
            <person name="La Ragione R."/>
            <person name="Hildebrand F."/>
            <person name="Pallen M.J."/>
        </authorList>
    </citation>
    <scope>NUCLEOTIDE SEQUENCE</scope>
    <source>
        <strain evidence="6">CHK169-4300</strain>
    </source>
</reference>
<proteinExistence type="predicted"/>
<keyword evidence="2" id="KW-0658">Purine biosynthesis</keyword>
<dbReference type="PANTHER" id="PTHR11609:SF5">
    <property type="entry name" value="PHOSPHORIBOSYLAMINOIMIDAZOLE CARBOXYLASE"/>
    <property type="match status" value="1"/>
</dbReference>
<dbReference type="EMBL" id="DXAZ01000145">
    <property type="protein sequence ID" value="HIZ71808.1"/>
    <property type="molecule type" value="Genomic_DNA"/>
</dbReference>
<gene>
    <name evidence="6" type="ORF">H9808_08620</name>
</gene>
<dbReference type="PANTHER" id="PTHR11609">
    <property type="entry name" value="PURINE BIOSYNTHESIS PROTEIN 6/7, PUR6/7"/>
    <property type="match status" value="1"/>
</dbReference>
<dbReference type="GO" id="GO:0005829">
    <property type="term" value="C:cytosol"/>
    <property type="evidence" value="ECO:0007669"/>
    <property type="project" value="TreeGrafter"/>
</dbReference>
<evidence type="ECO:0000256" key="2">
    <source>
        <dbReference type="ARBA" id="ARBA00022755"/>
    </source>
</evidence>
<comment type="caution">
    <text evidence="6">The sequence shown here is derived from an EMBL/GenBank/DDBJ whole genome shotgun (WGS) entry which is preliminary data.</text>
</comment>
<sequence length="380" mass="43050">CIYMANILNHQKTIGIVGSTPDAHEFILEANRLGFITYHLCQTEEERNLSSGADKEFFGAFDDEGIQENFLMHCDLLVYFDYSLSSTQIEEAKKTVVIPQGDDLLSISRDRALQKAFKESLSVNIAPYETVVTIEDIQEGLRSIGYPAVLRTNYLASSKKNQSYFIYDEEDIEEASNLLKYGTCILESWIVTGDELSVSLVKTASGVIETYPIVKKSYRNDRLASVQTSIDIEHDLLEEIERVARLLAEGIQFIGAITIDFIVSPAQALYVGNIYPFPNELSRYSQQTSSMSILQAHLRAIASLPLSYETDEETESIFVPFYEDQLEVIERLITIYPTWKFTFYPIVKKEILKTKEAVGHIIIETKETKKILGILAENDL</sequence>
<dbReference type="GO" id="GO:0046872">
    <property type="term" value="F:metal ion binding"/>
    <property type="evidence" value="ECO:0007669"/>
    <property type="project" value="InterPro"/>
</dbReference>
<dbReference type="GO" id="GO:0005524">
    <property type="term" value="F:ATP binding"/>
    <property type="evidence" value="ECO:0007669"/>
    <property type="project" value="UniProtKB-UniRule"/>
</dbReference>
<keyword evidence="1 4" id="KW-0547">Nucleotide-binding</keyword>
<dbReference type="Gene3D" id="3.30.1490.20">
    <property type="entry name" value="ATP-grasp fold, A domain"/>
    <property type="match status" value="1"/>
</dbReference>
<dbReference type="GO" id="GO:0006164">
    <property type="term" value="P:purine nucleotide biosynthetic process"/>
    <property type="evidence" value="ECO:0007669"/>
    <property type="project" value="UniProtKB-KW"/>
</dbReference>
<dbReference type="Gene3D" id="3.40.50.20">
    <property type="match status" value="1"/>
</dbReference>
<protein>
    <submittedName>
        <fullName evidence="6">ATP-grasp domain-containing protein</fullName>
    </submittedName>
</protein>
<evidence type="ECO:0000259" key="5">
    <source>
        <dbReference type="PROSITE" id="PS50975"/>
    </source>
</evidence>
<reference evidence="6" key="2">
    <citation type="submission" date="2021-04" db="EMBL/GenBank/DDBJ databases">
        <authorList>
            <person name="Gilroy R."/>
        </authorList>
    </citation>
    <scope>NUCLEOTIDE SEQUENCE</scope>
    <source>
        <strain evidence="6">CHK169-4300</strain>
    </source>
</reference>
<dbReference type="PROSITE" id="PS50975">
    <property type="entry name" value="ATP_GRASP"/>
    <property type="match status" value="1"/>
</dbReference>
<accession>A0A9D2G399</accession>
<dbReference type="AlphaFoldDB" id="A0A9D2G399"/>
<evidence type="ECO:0000256" key="4">
    <source>
        <dbReference type="PROSITE-ProRule" id="PRU00409"/>
    </source>
</evidence>
<dbReference type="SUPFAM" id="SSF56059">
    <property type="entry name" value="Glutathione synthetase ATP-binding domain-like"/>
    <property type="match status" value="1"/>
</dbReference>
<feature type="domain" description="ATP-grasp" evidence="5">
    <location>
        <begin position="115"/>
        <end position="302"/>
    </location>
</feature>
<dbReference type="InterPro" id="IPR003135">
    <property type="entry name" value="ATP-grasp_carboxylate-amine"/>
</dbReference>
<organism evidence="6 7">
    <name type="scientific">Candidatus Atopostipes pullistercoris</name>
    <dbReference type="NCBI Taxonomy" id="2838467"/>
    <lineage>
        <taxon>Bacteria</taxon>
        <taxon>Bacillati</taxon>
        <taxon>Bacillota</taxon>
        <taxon>Bacilli</taxon>
        <taxon>Lactobacillales</taxon>
        <taxon>Carnobacteriaceae</taxon>
        <taxon>Atopostipes</taxon>
    </lineage>
</organism>
<keyword evidence="3 4" id="KW-0067">ATP-binding</keyword>
<evidence type="ECO:0000313" key="6">
    <source>
        <dbReference type="EMBL" id="HIZ71808.1"/>
    </source>
</evidence>
<dbReference type="Proteomes" id="UP000824106">
    <property type="component" value="Unassembled WGS sequence"/>
</dbReference>